<gene>
    <name evidence="2" type="ORF">ACFPFW_08220</name>
</gene>
<dbReference type="Pfam" id="PF00724">
    <property type="entry name" value="Oxidored_FMN"/>
    <property type="match status" value="1"/>
</dbReference>
<dbReference type="InterPro" id="IPR001155">
    <property type="entry name" value="OxRdtase_FMN_N"/>
</dbReference>
<keyword evidence="3" id="KW-1185">Reference proteome</keyword>
<evidence type="ECO:0000313" key="2">
    <source>
        <dbReference type="EMBL" id="MFC5068002.1"/>
    </source>
</evidence>
<evidence type="ECO:0000313" key="3">
    <source>
        <dbReference type="Proteomes" id="UP001595796"/>
    </source>
</evidence>
<reference evidence="3" key="1">
    <citation type="journal article" date="2019" name="Int. J. Syst. Evol. Microbiol.">
        <title>The Global Catalogue of Microorganisms (GCM) 10K type strain sequencing project: providing services to taxonomists for standard genome sequencing and annotation.</title>
        <authorList>
            <consortium name="The Broad Institute Genomics Platform"/>
            <consortium name="The Broad Institute Genome Sequencing Center for Infectious Disease"/>
            <person name="Wu L."/>
            <person name="Ma J."/>
        </authorList>
    </citation>
    <scope>NUCLEOTIDE SEQUENCE [LARGE SCALE GENOMIC DNA]</scope>
    <source>
        <strain evidence="3">CGMCC 1.16444</strain>
    </source>
</reference>
<name>A0ABV9Z0L2_9HYPH</name>
<evidence type="ECO:0000259" key="1">
    <source>
        <dbReference type="Pfam" id="PF00724"/>
    </source>
</evidence>
<dbReference type="RefSeq" id="WP_114958757.1">
    <property type="nucleotide sequence ID" value="NZ_JBHSJF010000006.1"/>
</dbReference>
<dbReference type="CDD" id="cd02933">
    <property type="entry name" value="OYE_like_FMN"/>
    <property type="match status" value="1"/>
</dbReference>
<protein>
    <submittedName>
        <fullName evidence="2">Alkene reductase</fullName>
    </submittedName>
</protein>
<dbReference type="PANTHER" id="PTHR22893:SF91">
    <property type="entry name" value="NADPH DEHYDROGENASE 2-RELATED"/>
    <property type="match status" value="1"/>
</dbReference>
<organism evidence="2 3">
    <name type="scientific">Flaviflagellibacter deserti</name>
    <dbReference type="NCBI Taxonomy" id="2267266"/>
    <lineage>
        <taxon>Bacteria</taxon>
        <taxon>Pseudomonadati</taxon>
        <taxon>Pseudomonadota</taxon>
        <taxon>Alphaproteobacteria</taxon>
        <taxon>Hyphomicrobiales</taxon>
        <taxon>Flaviflagellibacter</taxon>
    </lineage>
</organism>
<dbReference type="SUPFAM" id="SSF51395">
    <property type="entry name" value="FMN-linked oxidoreductases"/>
    <property type="match status" value="1"/>
</dbReference>
<dbReference type="InterPro" id="IPR013785">
    <property type="entry name" value="Aldolase_TIM"/>
</dbReference>
<comment type="caution">
    <text evidence="2">The sequence shown here is derived from an EMBL/GenBank/DDBJ whole genome shotgun (WGS) entry which is preliminary data.</text>
</comment>
<dbReference type="EMBL" id="JBHSJF010000006">
    <property type="protein sequence ID" value="MFC5068002.1"/>
    <property type="molecule type" value="Genomic_DNA"/>
</dbReference>
<dbReference type="InterPro" id="IPR045247">
    <property type="entry name" value="Oye-like"/>
</dbReference>
<feature type="domain" description="NADH:flavin oxidoreductase/NADH oxidase N-terminal" evidence="1">
    <location>
        <begin position="3"/>
        <end position="358"/>
    </location>
</feature>
<sequence length="392" mass="42673">MYDLFEPQLLGGTVSLKNRIVMPAMTRTRTSEGDLPTDGDLPNEMIATYYGQRASAGLIITEATDVDQSSHGYARTPGIHSEAQMQGWRLVTDEVHRHGGTIFMQLWHVGRMAHSSILPSGQAPVGVTGQRAEGSSVFAHGPDGRLGYMPTATPRPLSTDEVSAMVGTFAKAAANARKVGFDGVEIHAANGYLFEQFMNSVLNTRTDRYGGSSIEDRTRFLMEVVDSVVAEFGPGRVGVRLSPFGKYGSMPVDPVTEETFLYVAEQLGRRGVAYIHLLYELMPDGNMETAEFKPRYLDHALLAKARAVFPGAFIWCGGFNDSERAQASLDTGLVDLIAFGRPYIANPDLVERLKHGWPLAVADRSTYYTRDGEVGYTDFPACSNDIAASSAA</sequence>
<proteinExistence type="predicted"/>
<dbReference type="Gene3D" id="3.20.20.70">
    <property type="entry name" value="Aldolase class I"/>
    <property type="match status" value="1"/>
</dbReference>
<dbReference type="Proteomes" id="UP001595796">
    <property type="component" value="Unassembled WGS sequence"/>
</dbReference>
<accession>A0ABV9Z0L2</accession>
<dbReference type="PANTHER" id="PTHR22893">
    <property type="entry name" value="NADH OXIDOREDUCTASE-RELATED"/>
    <property type="match status" value="1"/>
</dbReference>